<dbReference type="EMBL" id="JAEDXU010000007">
    <property type="protein sequence ID" value="MBP1047340.1"/>
    <property type="molecule type" value="Genomic_DNA"/>
</dbReference>
<evidence type="ECO:0000313" key="2">
    <source>
        <dbReference type="Proteomes" id="UP000673375"/>
    </source>
</evidence>
<protein>
    <recommendedName>
        <fullName evidence="3">DUF3841 domain-containing protein</fullName>
    </recommendedName>
</protein>
<name>A0ABS4CL61_9ENTE</name>
<reference evidence="1 2" key="1">
    <citation type="submission" date="2020-12" db="EMBL/GenBank/DDBJ databases">
        <title>Vagococcus allomyrinae sp. nov. and Enterococcus lavae sp. nov., isolated from the larvae of Allomyrina dichotoma.</title>
        <authorList>
            <person name="Lee S.D."/>
        </authorList>
    </citation>
    <scope>NUCLEOTIDE SEQUENCE [LARGE SCALE GENOMIC DNA]</scope>
    <source>
        <strain evidence="1 2">BWM-S5</strain>
    </source>
</reference>
<sequence length="202" mass="24227">MITFDLRKRKIRGWKRRAKKIERWKNAYMELDKKALAAYDRDYVKVWIAPFFSLQKHTLPFWYKRLVIEALLEIYASWKQTMDTFDEPYYLKVWVFEKEFMSSQVVVSARSYLHFYDQTFEGLKPVGALPDGMMVEAAKGLDWEQGIDVAAWFERELQEDLQSELYSQEEIQAIRESAYRVIEYNEDLIYLIKNDTVWVGGQ</sequence>
<evidence type="ECO:0008006" key="3">
    <source>
        <dbReference type="Google" id="ProtNLM"/>
    </source>
</evidence>
<dbReference type="Proteomes" id="UP000673375">
    <property type="component" value="Unassembled WGS sequence"/>
</dbReference>
<gene>
    <name evidence="1" type="ORF">I6N96_13735</name>
</gene>
<dbReference type="RefSeq" id="WP_209558123.1">
    <property type="nucleotide sequence ID" value="NZ_JAEDXU010000007.1"/>
</dbReference>
<comment type="caution">
    <text evidence="1">The sequence shown here is derived from an EMBL/GenBank/DDBJ whole genome shotgun (WGS) entry which is preliminary data.</text>
</comment>
<organism evidence="1 2">
    <name type="scientific">Enterococcus larvae</name>
    <dbReference type="NCBI Taxonomy" id="2794352"/>
    <lineage>
        <taxon>Bacteria</taxon>
        <taxon>Bacillati</taxon>
        <taxon>Bacillota</taxon>
        <taxon>Bacilli</taxon>
        <taxon>Lactobacillales</taxon>
        <taxon>Enterococcaceae</taxon>
        <taxon>Enterococcus</taxon>
    </lineage>
</organism>
<keyword evidence="2" id="KW-1185">Reference proteome</keyword>
<proteinExistence type="predicted"/>
<evidence type="ECO:0000313" key="1">
    <source>
        <dbReference type="EMBL" id="MBP1047340.1"/>
    </source>
</evidence>
<accession>A0ABS4CL61</accession>